<dbReference type="SUPFAM" id="SSF54862">
    <property type="entry name" value="4Fe-4S ferredoxins"/>
    <property type="match status" value="1"/>
</dbReference>
<dbReference type="GO" id="GO:0019154">
    <property type="term" value="F:glycolate dehydrogenase activity"/>
    <property type="evidence" value="ECO:0007669"/>
    <property type="project" value="UniProtKB-EC"/>
</dbReference>
<dbReference type="Proteomes" id="UP000622580">
    <property type="component" value="Unassembled WGS sequence"/>
</dbReference>
<reference evidence="8" key="1">
    <citation type="submission" date="2021-04" db="EMBL/GenBank/DDBJ databases">
        <title>Draft genome assembly of strain Phenylobacterium sp. 20VBR1 using MiniION and Illumina platforms.</title>
        <authorList>
            <person name="Thomas F.A."/>
            <person name="Krishnan K.P."/>
            <person name="Sinha R.K."/>
        </authorList>
    </citation>
    <scope>NUCLEOTIDE SEQUENCE</scope>
    <source>
        <strain evidence="8">20VBR1</strain>
    </source>
</reference>
<dbReference type="InterPro" id="IPR009051">
    <property type="entry name" value="Helical_ferredxn"/>
</dbReference>
<dbReference type="GO" id="GO:0051539">
    <property type="term" value="F:4 iron, 4 sulfur cluster binding"/>
    <property type="evidence" value="ECO:0007669"/>
    <property type="project" value="UniProtKB-UniRule"/>
</dbReference>
<evidence type="ECO:0000256" key="2">
    <source>
        <dbReference type="ARBA" id="ARBA00022723"/>
    </source>
</evidence>
<accession>A0A941D561</accession>
<evidence type="ECO:0000256" key="1">
    <source>
        <dbReference type="ARBA" id="ARBA00022485"/>
    </source>
</evidence>
<proteinExistence type="predicted"/>
<evidence type="ECO:0000259" key="7">
    <source>
        <dbReference type="PROSITE" id="PS51379"/>
    </source>
</evidence>
<gene>
    <name evidence="8" type="primary">glcF</name>
    <name evidence="8" type="ORF">JKL49_13440</name>
</gene>
<dbReference type="AlphaFoldDB" id="A0A941D561"/>
<dbReference type="PIRSF" id="PIRSF000139">
    <property type="entry name" value="Glc_ox_4Fe-4S"/>
    <property type="match status" value="1"/>
</dbReference>
<keyword evidence="5 6" id="KW-0411">Iron-sulfur</keyword>
<keyword evidence="3" id="KW-0677">Repeat</keyword>
<dbReference type="InterPro" id="IPR017900">
    <property type="entry name" value="4Fe4S_Fe_S_CS"/>
</dbReference>
<keyword evidence="1 6" id="KW-0004">4Fe-4S</keyword>
<keyword evidence="8" id="KW-0560">Oxidoreductase</keyword>
<keyword evidence="2 6" id="KW-0479">Metal-binding</keyword>
<dbReference type="Pfam" id="PF02754">
    <property type="entry name" value="CCG"/>
    <property type="match status" value="2"/>
</dbReference>
<comment type="catalytic activity">
    <reaction evidence="6">
        <text>glycolate + A = glyoxylate + AH2</text>
        <dbReference type="Rhea" id="RHEA:21264"/>
        <dbReference type="ChEBI" id="CHEBI:13193"/>
        <dbReference type="ChEBI" id="CHEBI:17499"/>
        <dbReference type="ChEBI" id="CHEBI:29805"/>
        <dbReference type="ChEBI" id="CHEBI:36655"/>
        <dbReference type="EC" id="1.1.99.14"/>
    </reaction>
</comment>
<keyword evidence="9" id="KW-1185">Reference proteome</keyword>
<evidence type="ECO:0000256" key="3">
    <source>
        <dbReference type="ARBA" id="ARBA00022737"/>
    </source>
</evidence>
<feature type="domain" description="4Fe-4S ferredoxin-type" evidence="7">
    <location>
        <begin position="65"/>
        <end position="95"/>
    </location>
</feature>
<dbReference type="InterPro" id="IPR012257">
    <property type="entry name" value="Glc_ox_4Fe-4S"/>
</dbReference>
<dbReference type="PANTHER" id="PTHR32479:SF17">
    <property type="entry name" value="GLYCOLATE OXIDASE IRON-SULFUR SUBUNIT"/>
    <property type="match status" value="1"/>
</dbReference>
<dbReference type="NCBIfam" id="NF008434">
    <property type="entry name" value="PRK11274.1"/>
    <property type="match status" value="1"/>
</dbReference>
<evidence type="ECO:0000256" key="4">
    <source>
        <dbReference type="ARBA" id="ARBA00023004"/>
    </source>
</evidence>
<feature type="domain" description="4Fe-4S ferredoxin-type" evidence="7">
    <location>
        <begin position="15"/>
        <end position="45"/>
    </location>
</feature>
<dbReference type="InterPro" id="IPR017896">
    <property type="entry name" value="4Fe4S_Fe-S-bd"/>
</dbReference>
<dbReference type="InterPro" id="IPR004017">
    <property type="entry name" value="Cys_rich_dom"/>
</dbReference>
<dbReference type="PROSITE" id="PS00198">
    <property type="entry name" value="4FE4S_FER_1"/>
    <property type="match status" value="1"/>
</dbReference>
<comment type="function">
    <text evidence="6">Component of a complex that catalyzes the oxidation of glycolate to glyoxylate.</text>
</comment>
<dbReference type="PANTHER" id="PTHR32479">
    <property type="entry name" value="GLYCOLATE OXIDASE IRON-SULFUR SUBUNIT"/>
    <property type="match status" value="1"/>
</dbReference>
<evidence type="ECO:0000313" key="8">
    <source>
        <dbReference type="EMBL" id="MBR7620393.1"/>
    </source>
</evidence>
<organism evidence="8 9">
    <name type="scientific">Phenylobacterium glaciei</name>
    <dbReference type="NCBI Taxonomy" id="2803784"/>
    <lineage>
        <taxon>Bacteria</taxon>
        <taxon>Pseudomonadati</taxon>
        <taxon>Pseudomonadota</taxon>
        <taxon>Alphaproteobacteria</taxon>
        <taxon>Caulobacterales</taxon>
        <taxon>Caulobacteraceae</taxon>
        <taxon>Phenylobacterium</taxon>
    </lineage>
</organism>
<dbReference type="RefSeq" id="WP_215341131.1">
    <property type="nucleotide sequence ID" value="NZ_JAGSGD010000001.1"/>
</dbReference>
<name>A0A941D561_9CAUL</name>
<comment type="catalytic activity">
    <reaction evidence="6">
        <text>(R)-lactate + A = pyruvate + AH2</text>
        <dbReference type="Rhea" id="RHEA:15089"/>
        <dbReference type="ChEBI" id="CHEBI:13193"/>
        <dbReference type="ChEBI" id="CHEBI:15361"/>
        <dbReference type="ChEBI" id="CHEBI:16004"/>
        <dbReference type="ChEBI" id="CHEBI:17499"/>
    </reaction>
</comment>
<dbReference type="EMBL" id="JAGSGD010000001">
    <property type="protein sequence ID" value="MBR7620393.1"/>
    <property type="molecule type" value="Genomic_DNA"/>
</dbReference>
<dbReference type="Pfam" id="PF13183">
    <property type="entry name" value="Fer4_8"/>
    <property type="match status" value="1"/>
</dbReference>
<keyword evidence="4 6" id="KW-0408">Iron</keyword>
<dbReference type="Gene3D" id="1.10.1060.10">
    <property type="entry name" value="Alpha-helical ferredoxin"/>
    <property type="match status" value="1"/>
</dbReference>
<protein>
    <recommendedName>
        <fullName evidence="6">Glycolate oxidase iron-sulfur subunit</fullName>
        <ecNumber evidence="6">1.1.99.14</ecNumber>
    </recommendedName>
</protein>
<comment type="caution">
    <text evidence="8">The sequence shown here is derived from an EMBL/GenBank/DDBJ whole genome shotgun (WGS) entry which is preliminary data.</text>
</comment>
<evidence type="ECO:0000313" key="9">
    <source>
        <dbReference type="Proteomes" id="UP000622580"/>
    </source>
</evidence>
<sequence>MKTVIQGPLAGTSGGDIAAQALRACVHCGMCNATCPTYQITGDELDGPRGRIYLLKQALEGQPVSQTTLKHLDRCLSCRACETTCPSGVQYHRLYDIGREAVVEQVGRPWTERLVRTVIRRVTRSAALLGPALTVGRLVRPLLPKTLKAKVTPRIEAGPRPGPRHVRRMLMLTGCAQAAAAPHFNAVTARVFDRLGVSLIEAPKAGCCGAVSFHLDAPHEGADAARANIDAWWPDIEAGAEALVVNSSGCAAFIRDYPDVLRDDPAYAEKARVVASLVRDPIQVLSTADLEARRAPTEPRIAVHEPCTLQHGLRLTGRIGTLLRSLGYEPQPVADSHICCGSAGAYSLLQPEMSGKLKAAKLANLNARQPAAIYTANIGCWMHLAPDSTAPVRHWIEAVDEVTRP</sequence>
<dbReference type="GO" id="GO:0046872">
    <property type="term" value="F:metal ion binding"/>
    <property type="evidence" value="ECO:0007669"/>
    <property type="project" value="UniProtKB-UniRule"/>
</dbReference>
<keyword evidence="6" id="KW-0813">Transport</keyword>
<dbReference type="PROSITE" id="PS51379">
    <property type="entry name" value="4FE4S_FER_2"/>
    <property type="match status" value="2"/>
</dbReference>
<evidence type="ECO:0000256" key="6">
    <source>
        <dbReference type="PIRNR" id="PIRNR000139"/>
    </source>
</evidence>
<keyword evidence="6" id="KW-0249">Electron transport</keyword>
<dbReference type="EC" id="1.1.99.14" evidence="6"/>
<comment type="cofactor">
    <cofactor evidence="6">
        <name>[4Fe-4S] cluster</name>
        <dbReference type="ChEBI" id="CHEBI:49883"/>
    </cofactor>
    <text evidence="6">Binds 2 [4Fe-4S] clusters.</text>
</comment>
<evidence type="ECO:0000256" key="5">
    <source>
        <dbReference type="ARBA" id="ARBA00023014"/>
    </source>
</evidence>